<dbReference type="PIRSF" id="PIRSF003097">
    <property type="entry name" value="FtsX"/>
    <property type="match status" value="1"/>
</dbReference>
<dbReference type="Pfam" id="PF18075">
    <property type="entry name" value="FtsX_ECD"/>
    <property type="match status" value="1"/>
</dbReference>
<dbReference type="PANTHER" id="PTHR47755:SF1">
    <property type="entry name" value="CELL DIVISION PROTEIN FTSX"/>
    <property type="match status" value="1"/>
</dbReference>
<dbReference type="GO" id="GO:0032153">
    <property type="term" value="C:cell division site"/>
    <property type="evidence" value="ECO:0007669"/>
    <property type="project" value="TreeGrafter"/>
</dbReference>
<evidence type="ECO:0000256" key="7">
    <source>
        <dbReference type="ARBA" id="ARBA00022618"/>
    </source>
</evidence>
<keyword evidence="8 13" id="KW-0812">Transmembrane</keyword>
<dbReference type="NCBIfam" id="TIGR00439">
    <property type="entry name" value="FtsX_Gneg"/>
    <property type="match status" value="1"/>
</dbReference>
<evidence type="ECO:0000256" key="8">
    <source>
        <dbReference type="ARBA" id="ARBA00022692"/>
    </source>
</evidence>
<comment type="subcellular location">
    <subcellularLocation>
        <location evidence="1">Cell inner membrane</location>
        <topology evidence="1">Multi-pass membrane protein</topology>
    </subcellularLocation>
</comment>
<dbReference type="RefSeq" id="WP_039644482.1">
    <property type="nucleotide sequence ID" value="NZ_JXBL01000001.1"/>
</dbReference>
<evidence type="ECO:0000313" key="16">
    <source>
        <dbReference type="EMBL" id="KIE42171.1"/>
    </source>
</evidence>
<evidence type="ECO:0000256" key="12">
    <source>
        <dbReference type="PIRNR" id="PIRNR003097"/>
    </source>
</evidence>
<feature type="transmembrane region" description="Helical" evidence="13">
    <location>
        <begin position="247"/>
        <end position="268"/>
    </location>
</feature>
<feature type="domain" description="FtsX extracellular" evidence="15">
    <location>
        <begin position="74"/>
        <end position="170"/>
    </location>
</feature>
<keyword evidence="10 12" id="KW-0472">Membrane</keyword>
<dbReference type="InterPro" id="IPR040690">
    <property type="entry name" value="FtsX_ECD"/>
</dbReference>
<dbReference type="Proteomes" id="UP000031433">
    <property type="component" value="Unassembled WGS sequence"/>
</dbReference>
<evidence type="ECO:0000256" key="10">
    <source>
        <dbReference type="ARBA" id="ARBA00023136"/>
    </source>
</evidence>
<keyword evidence="6" id="KW-0997">Cell inner membrane</keyword>
<keyword evidence="5 12" id="KW-1003">Cell membrane</keyword>
<dbReference type="AlphaFoldDB" id="A0A0C1QVH0"/>
<sequence length="316" mass="34882">MSRNKNSKRPTLSGDAPGGRLGYFLGRAILNLRQNVMVNVLTIGTISLALLIVSLFLLVFVNLESTAEEWSGKIQVTAYFDQELPPQELNQVMNRIKAIEGTSQVSYVNKNEAMKRFRSRLKGQETLLDGVPADVLPASVEIALKRSSRQEGAIEHYVAQLKKIPGINEVQYGEEWVRRFNAFMNFLRFLGALLGAFLVLAVLFIVSNTIRLTIYARKDELEVMELVGATRFFIKAPFLVEGMIQGAIGSICTLIILVAAYFGFLQGVPNFIPISGTFTGFSFLPPEHIAGIFIGGIVLGLLGSLTSLRRFSDSQS</sequence>
<evidence type="ECO:0000256" key="9">
    <source>
        <dbReference type="ARBA" id="ARBA00022989"/>
    </source>
</evidence>
<feature type="transmembrane region" description="Helical" evidence="13">
    <location>
        <begin position="186"/>
        <end position="207"/>
    </location>
</feature>
<comment type="similarity">
    <text evidence="2 12">Belongs to the ABC-4 integral membrane protein family. FtsX subfamily.</text>
</comment>
<keyword evidence="17" id="KW-1185">Reference proteome</keyword>
<organism evidence="16 17">
    <name type="scientific">Geobacter soli</name>
    <dbReference type="NCBI Taxonomy" id="1510391"/>
    <lineage>
        <taxon>Bacteria</taxon>
        <taxon>Pseudomonadati</taxon>
        <taxon>Thermodesulfobacteriota</taxon>
        <taxon>Desulfuromonadia</taxon>
        <taxon>Geobacterales</taxon>
        <taxon>Geobacteraceae</taxon>
        <taxon>Geobacter</taxon>
    </lineage>
</organism>
<feature type="transmembrane region" description="Helical" evidence="13">
    <location>
        <begin position="288"/>
        <end position="308"/>
    </location>
</feature>
<dbReference type="InterPro" id="IPR004513">
    <property type="entry name" value="FtsX"/>
</dbReference>
<dbReference type="Gene3D" id="3.30.70.3040">
    <property type="match status" value="1"/>
</dbReference>
<feature type="domain" description="ABC3 transporter permease C-terminal" evidence="14">
    <location>
        <begin position="194"/>
        <end position="312"/>
    </location>
</feature>
<keyword evidence="11 12" id="KW-0131">Cell cycle</keyword>
<keyword evidence="9 13" id="KW-1133">Transmembrane helix</keyword>
<dbReference type="Pfam" id="PF02687">
    <property type="entry name" value="FtsX"/>
    <property type="match status" value="1"/>
</dbReference>
<evidence type="ECO:0000313" key="17">
    <source>
        <dbReference type="Proteomes" id="UP000031433"/>
    </source>
</evidence>
<evidence type="ECO:0000256" key="1">
    <source>
        <dbReference type="ARBA" id="ARBA00004429"/>
    </source>
</evidence>
<comment type="caution">
    <text evidence="16">The sequence shown here is derived from an EMBL/GenBank/DDBJ whole genome shotgun (WGS) entry which is preliminary data.</text>
</comment>
<accession>A0A0C1QVH0</accession>
<evidence type="ECO:0000259" key="15">
    <source>
        <dbReference type="Pfam" id="PF18075"/>
    </source>
</evidence>
<reference evidence="16 17" key="1">
    <citation type="submission" date="2015-01" db="EMBL/GenBank/DDBJ databases">
        <title>Genome sequence of the anaerobic bacterium Geobacter soli GSS01, a dissimilatory Fe(III) reducer from soil.</title>
        <authorList>
            <person name="Yang G."/>
            <person name="Zhou S."/>
        </authorList>
    </citation>
    <scope>NUCLEOTIDE SEQUENCE [LARGE SCALE GENOMIC DNA]</scope>
    <source>
        <strain evidence="16 17">GSS01</strain>
    </source>
</reference>
<proteinExistence type="inferred from homology"/>
<protein>
    <recommendedName>
        <fullName evidence="4 12">Cell division protein FtsX</fullName>
    </recommendedName>
</protein>
<evidence type="ECO:0000256" key="11">
    <source>
        <dbReference type="ARBA" id="ARBA00023306"/>
    </source>
</evidence>
<keyword evidence="7 12" id="KW-0132">Cell division</keyword>
<dbReference type="InterPro" id="IPR047590">
    <property type="entry name" value="FtsX_proteobact-type"/>
</dbReference>
<dbReference type="InterPro" id="IPR003838">
    <property type="entry name" value="ABC3_permease_C"/>
</dbReference>
<gene>
    <name evidence="16" type="ORF">SE37_05825</name>
</gene>
<dbReference type="GO" id="GO:0005886">
    <property type="term" value="C:plasma membrane"/>
    <property type="evidence" value="ECO:0007669"/>
    <property type="project" value="UniProtKB-SubCell"/>
</dbReference>
<evidence type="ECO:0000256" key="5">
    <source>
        <dbReference type="ARBA" id="ARBA00022475"/>
    </source>
</evidence>
<dbReference type="PANTHER" id="PTHR47755">
    <property type="entry name" value="CELL DIVISION PROTEIN FTSX"/>
    <property type="match status" value="1"/>
</dbReference>
<evidence type="ECO:0000256" key="2">
    <source>
        <dbReference type="ARBA" id="ARBA00007379"/>
    </source>
</evidence>
<evidence type="ECO:0000256" key="13">
    <source>
        <dbReference type="SAM" id="Phobius"/>
    </source>
</evidence>
<evidence type="ECO:0000259" key="14">
    <source>
        <dbReference type="Pfam" id="PF02687"/>
    </source>
</evidence>
<evidence type="ECO:0000256" key="4">
    <source>
        <dbReference type="ARBA" id="ARBA00021907"/>
    </source>
</evidence>
<dbReference type="GO" id="GO:0051301">
    <property type="term" value="P:cell division"/>
    <property type="evidence" value="ECO:0007669"/>
    <property type="project" value="UniProtKB-KW"/>
</dbReference>
<feature type="transmembrane region" description="Helical" evidence="13">
    <location>
        <begin position="36"/>
        <end position="61"/>
    </location>
</feature>
<comment type="subunit">
    <text evidence="3">Forms a membrane-associated complex with FtsE.</text>
</comment>
<name>A0A0C1QVH0_9BACT</name>
<evidence type="ECO:0000256" key="6">
    <source>
        <dbReference type="ARBA" id="ARBA00022519"/>
    </source>
</evidence>
<evidence type="ECO:0000256" key="3">
    <source>
        <dbReference type="ARBA" id="ARBA00011160"/>
    </source>
</evidence>
<dbReference type="EMBL" id="JXBL01000001">
    <property type="protein sequence ID" value="KIE42171.1"/>
    <property type="molecule type" value="Genomic_DNA"/>
</dbReference>